<dbReference type="AlphaFoldDB" id="A0A9Q0NHR1"/>
<keyword evidence="2" id="KW-1185">Reference proteome</keyword>
<name>A0A9Q0NHR1_9DIPT</name>
<organism evidence="1 2">
    <name type="scientific">Pseudolycoriella hygida</name>
    <dbReference type="NCBI Taxonomy" id="35572"/>
    <lineage>
        <taxon>Eukaryota</taxon>
        <taxon>Metazoa</taxon>
        <taxon>Ecdysozoa</taxon>
        <taxon>Arthropoda</taxon>
        <taxon>Hexapoda</taxon>
        <taxon>Insecta</taxon>
        <taxon>Pterygota</taxon>
        <taxon>Neoptera</taxon>
        <taxon>Endopterygota</taxon>
        <taxon>Diptera</taxon>
        <taxon>Nematocera</taxon>
        <taxon>Sciaroidea</taxon>
        <taxon>Sciaridae</taxon>
        <taxon>Pseudolycoriella</taxon>
    </lineage>
</organism>
<accession>A0A9Q0NHR1</accession>
<reference evidence="1" key="1">
    <citation type="submission" date="2022-07" db="EMBL/GenBank/DDBJ databases">
        <authorList>
            <person name="Trinca V."/>
            <person name="Uliana J.V.C."/>
            <person name="Torres T.T."/>
            <person name="Ward R.J."/>
            <person name="Monesi N."/>
        </authorList>
    </citation>
    <scope>NUCLEOTIDE SEQUENCE</scope>
    <source>
        <strain evidence="1">HSMRA1968</strain>
        <tissue evidence="1">Whole embryos</tissue>
    </source>
</reference>
<dbReference type="Proteomes" id="UP001151699">
    <property type="component" value="Chromosome A"/>
</dbReference>
<comment type="caution">
    <text evidence="1">The sequence shown here is derived from an EMBL/GenBank/DDBJ whole genome shotgun (WGS) entry which is preliminary data.</text>
</comment>
<dbReference type="OrthoDB" id="338650at2759"/>
<sequence length="152" mass="16927">MTSVISHSMAWKNERLKFSSAENIGLRTLWKMLVFDGKETFSNNDSVPEYLTSQEMPNNMSLLKFLAINALELSAPASPLLLQQQSSCSSTSTKGWLQLAGHPESIAPAEHGTVRKRISCSTDSEAIAYTEISKDQYATKLVPRFKGIHEYN</sequence>
<evidence type="ECO:0000313" key="1">
    <source>
        <dbReference type="EMBL" id="KAJ6649939.1"/>
    </source>
</evidence>
<dbReference type="EMBL" id="WJQU01000001">
    <property type="protein sequence ID" value="KAJ6649939.1"/>
    <property type="molecule type" value="Genomic_DNA"/>
</dbReference>
<protein>
    <submittedName>
        <fullName evidence="1">Uncharacterized protein</fullName>
    </submittedName>
</protein>
<proteinExistence type="predicted"/>
<feature type="non-terminal residue" evidence="1">
    <location>
        <position position="1"/>
    </location>
</feature>
<evidence type="ECO:0000313" key="2">
    <source>
        <dbReference type="Proteomes" id="UP001151699"/>
    </source>
</evidence>
<gene>
    <name evidence="1" type="ORF">Bhyg_05182</name>
</gene>